<dbReference type="PANTHER" id="PTHR43775">
    <property type="entry name" value="FATTY ACID SYNTHASE"/>
    <property type="match status" value="1"/>
</dbReference>
<dbReference type="GO" id="GO:0016491">
    <property type="term" value="F:oxidoreductase activity"/>
    <property type="evidence" value="ECO:0007669"/>
    <property type="project" value="UniProtKB-KW"/>
</dbReference>
<keyword evidence="5 15" id="KW-0808">Transferase</keyword>
<evidence type="ECO:0000256" key="2">
    <source>
        <dbReference type="ARBA" id="ARBA00018769"/>
    </source>
</evidence>
<dbReference type="Pfam" id="PF00109">
    <property type="entry name" value="ketoacyl-synt"/>
    <property type="match status" value="1"/>
</dbReference>
<organism evidence="17 18">
    <name type="scientific">Allacma fusca</name>
    <dbReference type="NCBI Taxonomy" id="39272"/>
    <lineage>
        <taxon>Eukaryota</taxon>
        <taxon>Metazoa</taxon>
        <taxon>Ecdysozoa</taxon>
        <taxon>Arthropoda</taxon>
        <taxon>Hexapoda</taxon>
        <taxon>Collembola</taxon>
        <taxon>Symphypleona</taxon>
        <taxon>Sminthuridae</taxon>
        <taxon>Allacma</taxon>
    </lineage>
</organism>
<evidence type="ECO:0000256" key="15">
    <source>
        <dbReference type="RuleBase" id="RU003694"/>
    </source>
</evidence>
<dbReference type="SMART" id="SM00825">
    <property type="entry name" value="PKS_KS"/>
    <property type="match status" value="1"/>
</dbReference>
<dbReference type="GO" id="GO:0004312">
    <property type="term" value="F:fatty acid synthase activity"/>
    <property type="evidence" value="ECO:0007669"/>
    <property type="project" value="UniProtKB-EC"/>
</dbReference>
<dbReference type="GO" id="GO:0016787">
    <property type="term" value="F:hydrolase activity"/>
    <property type="evidence" value="ECO:0007669"/>
    <property type="project" value="UniProtKB-KW"/>
</dbReference>
<reference evidence="17" key="1">
    <citation type="submission" date="2021-06" db="EMBL/GenBank/DDBJ databases">
        <authorList>
            <person name="Hodson N. C."/>
            <person name="Mongue J. A."/>
            <person name="Jaron S. K."/>
        </authorList>
    </citation>
    <scope>NUCLEOTIDE SEQUENCE</scope>
</reference>
<protein>
    <recommendedName>
        <fullName evidence="2">Fatty acid synthase</fullName>
        <ecNumber evidence="1">2.3.1.85</ecNumber>
    </recommendedName>
</protein>
<keyword evidence="10" id="KW-0520">NAD</keyword>
<comment type="catalytic activity">
    <reaction evidence="14">
        <text>acetyl-CoA + n malonyl-CoA + 2n NADPH + 2n H(+) = a long-chain fatty acid + (n+1) CoA + n CO2 + 2n NADP(+).</text>
        <dbReference type="EC" id="2.3.1.85"/>
    </reaction>
</comment>
<gene>
    <name evidence="17" type="ORF">AFUS01_LOCUS15607</name>
</gene>
<keyword evidence="11" id="KW-0443">Lipid metabolism</keyword>
<dbReference type="EMBL" id="CAJVCH010139017">
    <property type="protein sequence ID" value="CAG7726715.1"/>
    <property type="molecule type" value="Genomic_DNA"/>
</dbReference>
<dbReference type="InterPro" id="IPR050091">
    <property type="entry name" value="PKS_NRPS_Biosynth_Enz"/>
</dbReference>
<dbReference type="InterPro" id="IPR014030">
    <property type="entry name" value="Ketoacyl_synth_N"/>
</dbReference>
<dbReference type="Proteomes" id="UP000708208">
    <property type="component" value="Unassembled WGS sequence"/>
</dbReference>
<proteinExistence type="inferred from homology"/>
<evidence type="ECO:0000256" key="3">
    <source>
        <dbReference type="ARBA" id="ARBA00022450"/>
    </source>
</evidence>
<dbReference type="CDD" id="cd00833">
    <property type="entry name" value="PKS"/>
    <property type="match status" value="1"/>
</dbReference>
<dbReference type="GO" id="GO:0004315">
    <property type="term" value="F:3-oxoacyl-[acyl-carrier-protein] synthase activity"/>
    <property type="evidence" value="ECO:0007669"/>
    <property type="project" value="InterPro"/>
</dbReference>
<comment type="similarity">
    <text evidence="15">Belongs to the thiolase-like superfamily. Beta-ketoacyl-ACP synthases family.</text>
</comment>
<evidence type="ECO:0000256" key="4">
    <source>
        <dbReference type="ARBA" id="ARBA00022516"/>
    </source>
</evidence>
<keyword evidence="8" id="KW-0521">NADP</keyword>
<keyword evidence="7" id="KW-0276">Fatty acid metabolism</keyword>
<evidence type="ECO:0000256" key="10">
    <source>
        <dbReference type="ARBA" id="ARBA00023027"/>
    </source>
</evidence>
<evidence type="ECO:0000256" key="1">
    <source>
        <dbReference type="ARBA" id="ARBA00012873"/>
    </source>
</evidence>
<evidence type="ECO:0000256" key="13">
    <source>
        <dbReference type="ARBA" id="ARBA00023268"/>
    </source>
</evidence>
<evidence type="ECO:0000313" key="18">
    <source>
        <dbReference type="Proteomes" id="UP000708208"/>
    </source>
</evidence>
<dbReference type="InterPro" id="IPR014031">
    <property type="entry name" value="Ketoacyl_synth_C"/>
</dbReference>
<comment type="caution">
    <text evidence="17">The sequence shown here is derived from an EMBL/GenBank/DDBJ whole genome shotgun (WGS) entry which is preliminary data.</text>
</comment>
<dbReference type="InterPro" id="IPR020841">
    <property type="entry name" value="PKS_Beta-ketoAc_synthase_dom"/>
</dbReference>
<keyword evidence="6" id="KW-0378">Hydrolase</keyword>
<keyword evidence="9" id="KW-0560">Oxidoreductase</keyword>
<evidence type="ECO:0000256" key="12">
    <source>
        <dbReference type="ARBA" id="ARBA00023160"/>
    </source>
</evidence>
<dbReference type="OrthoDB" id="329835at2759"/>
<dbReference type="AlphaFoldDB" id="A0A8J2KIY8"/>
<evidence type="ECO:0000256" key="14">
    <source>
        <dbReference type="ARBA" id="ARBA00044883"/>
    </source>
</evidence>
<dbReference type="PANTHER" id="PTHR43775:SF7">
    <property type="entry name" value="FATTY ACID SYNTHASE"/>
    <property type="match status" value="1"/>
</dbReference>
<dbReference type="EC" id="2.3.1.85" evidence="1"/>
<evidence type="ECO:0000256" key="5">
    <source>
        <dbReference type="ARBA" id="ARBA00022679"/>
    </source>
</evidence>
<feature type="domain" description="Ketosynthase family 3 (KS3)" evidence="16">
    <location>
        <begin position="1"/>
        <end position="310"/>
    </location>
</feature>
<dbReference type="GO" id="GO:0006633">
    <property type="term" value="P:fatty acid biosynthetic process"/>
    <property type="evidence" value="ECO:0007669"/>
    <property type="project" value="UniProtKB-KW"/>
</dbReference>
<keyword evidence="13" id="KW-0511">Multifunctional enzyme</keyword>
<evidence type="ECO:0000256" key="8">
    <source>
        <dbReference type="ARBA" id="ARBA00022857"/>
    </source>
</evidence>
<dbReference type="Pfam" id="PF02801">
    <property type="entry name" value="Ketoacyl-synt_C"/>
    <property type="match status" value="1"/>
</dbReference>
<keyword evidence="12" id="KW-0275">Fatty acid biosynthesis</keyword>
<keyword evidence="4" id="KW-0444">Lipid biosynthesis</keyword>
<evidence type="ECO:0000259" key="16">
    <source>
        <dbReference type="PROSITE" id="PS52004"/>
    </source>
</evidence>
<dbReference type="PROSITE" id="PS00606">
    <property type="entry name" value="KS3_1"/>
    <property type="match status" value="1"/>
</dbReference>
<keyword evidence="3" id="KW-0596">Phosphopantetheine</keyword>
<sequence length="310" mass="33587">MVGEVPISWNASLNKIPSRMGRLGEVDKFDAEYFQTSPSAAHLMDPRLRILLEHTHEAIMDAGFNPTSLRGSKVGVFVGTMCEDSRILLKSTTDDPNLLFGTFLSMLPNQISFAFDFHGPSLATDTACSSSLVALNEAILNIRCGNCDAAIVAGVHLNLDSDFPKRYTGLGMLSADGKCKTFDVSANGYVRSEAAVVVFICKESFARRSYAKILNEKVSSDGGKDQGILFPSGLAQERLLREVYTEAGIDPENISYIEAHGTGTLAGDTQEINAIDRTFCTNRQSGPLLIGSFKSNMGHPEPASGKFVFR</sequence>
<evidence type="ECO:0000313" key="17">
    <source>
        <dbReference type="EMBL" id="CAG7726715.1"/>
    </source>
</evidence>
<evidence type="ECO:0000256" key="6">
    <source>
        <dbReference type="ARBA" id="ARBA00022801"/>
    </source>
</evidence>
<keyword evidence="18" id="KW-1185">Reference proteome</keyword>
<dbReference type="InterPro" id="IPR018201">
    <property type="entry name" value="Ketoacyl_synth_AS"/>
</dbReference>
<evidence type="ECO:0000256" key="9">
    <source>
        <dbReference type="ARBA" id="ARBA00023002"/>
    </source>
</evidence>
<name>A0A8J2KIY8_9HEXA</name>
<evidence type="ECO:0000256" key="11">
    <source>
        <dbReference type="ARBA" id="ARBA00023098"/>
    </source>
</evidence>
<dbReference type="PROSITE" id="PS52004">
    <property type="entry name" value="KS3_2"/>
    <property type="match status" value="1"/>
</dbReference>
<accession>A0A8J2KIY8</accession>
<evidence type="ECO:0000256" key="7">
    <source>
        <dbReference type="ARBA" id="ARBA00022832"/>
    </source>
</evidence>